<dbReference type="Pfam" id="PF13581">
    <property type="entry name" value="HATPase_c_2"/>
    <property type="match status" value="1"/>
</dbReference>
<dbReference type="InterPro" id="IPR036890">
    <property type="entry name" value="HATPase_C_sf"/>
</dbReference>
<feature type="region of interest" description="Disordered" evidence="2">
    <location>
        <begin position="162"/>
        <end position="199"/>
    </location>
</feature>
<keyword evidence="5" id="KW-1185">Reference proteome</keyword>
<dbReference type="CDD" id="cd16936">
    <property type="entry name" value="HATPase_RsbW-like"/>
    <property type="match status" value="1"/>
</dbReference>
<feature type="compositionally biased region" description="Acidic residues" evidence="2">
    <location>
        <begin position="190"/>
        <end position="199"/>
    </location>
</feature>
<dbReference type="PATRIC" id="fig|1214101.3.peg.6577"/>
<organism evidence="4 5">
    <name type="scientific">Streptomyces davaonensis (strain DSM 101723 / JCM 4913 / KCC S-0913 / 768)</name>
    <dbReference type="NCBI Taxonomy" id="1214101"/>
    <lineage>
        <taxon>Bacteria</taxon>
        <taxon>Bacillati</taxon>
        <taxon>Actinomycetota</taxon>
        <taxon>Actinomycetes</taxon>
        <taxon>Kitasatosporales</taxon>
        <taxon>Streptomycetaceae</taxon>
        <taxon>Streptomyces</taxon>
    </lineage>
</organism>
<dbReference type="InterPro" id="IPR003594">
    <property type="entry name" value="HATPase_dom"/>
</dbReference>
<dbReference type="AlphaFoldDB" id="K4RC38"/>
<evidence type="ECO:0000259" key="3">
    <source>
        <dbReference type="Pfam" id="PF13581"/>
    </source>
</evidence>
<dbReference type="GO" id="GO:0004674">
    <property type="term" value="F:protein serine/threonine kinase activity"/>
    <property type="evidence" value="ECO:0007669"/>
    <property type="project" value="UniProtKB-KW"/>
</dbReference>
<dbReference type="InterPro" id="IPR050267">
    <property type="entry name" value="Anti-sigma-factor_SerPK"/>
</dbReference>
<dbReference type="HOGENOM" id="CLU_085082_0_0_11"/>
<dbReference type="KEGG" id="sdv:BN159_6491"/>
<dbReference type="SUPFAM" id="SSF55874">
    <property type="entry name" value="ATPase domain of HSP90 chaperone/DNA topoisomerase II/histidine kinase"/>
    <property type="match status" value="1"/>
</dbReference>
<dbReference type="PANTHER" id="PTHR35526:SF3">
    <property type="entry name" value="ANTI-SIGMA-F FACTOR RSBW"/>
    <property type="match status" value="1"/>
</dbReference>
<feature type="domain" description="Histidine kinase/HSP90-like ATPase" evidence="3">
    <location>
        <begin position="43"/>
        <end position="145"/>
    </location>
</feature>
<feature type="compositionally biased region" description="Basic and acidic residues" evidence="2">
    <location>
        <begin position="162"/>
        <end position="171"/>
    </location>
</feature>
<proteinExistence type="predicted"/>
<protein>
    <submittedName>
        <fullName evidence="4">Regulatory protein</fullName>
    </submittedName>
</protein>
<dbReference type="RefSeq" id="WP_015661205.1">
    <property type="nucleotide sequence ID" value="NC_020504.1"/>
</dbReference>
<dbReference type="OrthoDB" id="3852691at2"/>
<evidence type="ECO:0000313" key="5">
    <source>
        <dbReference type="Proteomes" id="UP000008043"/>
    </source>
</evidence>
<keyword evidence="1" id="KW-0723">Serine/threonine-protein kinase</keyword>
<reference evidence="4 5" key="1">
    <citation type="journal article" date="2012" name="J. Bacteriol.">
        <title>Genome sequence of the bacterium Streptomyces davawensis JCM 4913 and heterologous production of the unique antibiotic roseoflavin.</title>
        <authorList>
            <person name="Jankowitsch F."/>
            <person name="Schwarz J."/>
            <person name="Ruckert C."/>
            <person name="Gust B."/>
            <person name="Szczepanowski R."/>
            <person name="Blom J."/>
            <person name="Pelzer S."/>
            <person name="Kalinowski J."/>
            <person name="Mack M."/>
        </authorList>
    </citation>
    <scope>NUCLEOTIDE SEQUENCE [LARGE SCALE GENOMIC DNA]</scope>
    <source>
        <strain evidence="5">DSM 101723 / JCM 4913 / KCC S-0913 / 768</strain>
    </source>
</reference>
<dbReference type="eggNOG" id="COG2172">
    <property type="taxonomic scope" value="Bacteria"/>
</dbReference>
<keyword evidence="1" id="KW-0418">Kinase</keyword>
<dbReference type="STRING" id="1214101.BN159_6491"/>
<dbReference type="EMBL" id="HE971709">
    <property type="protein sequence ID" value="CCK30870.1"/>
    <property type="molecule type" value="Genomic_DNA"/>
</dbReference>
<keyword evidence="1" id="KW-0808">Transferase</keyword>
<dbReference type="Proteomes" id="UP000008043">
    <property type="component" value="Chromosome"/>
</dbReference>
<evidence type="ECO:0000256" key="2">
    <source>
        <dbReference type="SAM" id="MobiDB-lite"/>
    </source>
</evidence>
<gene>
    <name evidence="4" type="ORF">BN159_6491</name>
</gene>
<evidence type="ECO:0000256" key="1">
    <source>
        <dbReference type="ARBA" id="ARBA00022527"/>
    </source>
</evidence>
<accession>K4RC38</accession>
<dbReference type="PANTHER" id="PTHR35526">
    <property type="entry name" value="ANTI-SIGMA-F FACTOR RSBW-RELATED"/>
    <property type="match status" value="1"/>
</dbReference>
<dbReference type="Gene3D" id="3.30.565.10">
    <property type="entry name" value="Histidine kinase-like ATPase, C-terminal domain"/>
    <property type="match status" value="1"/>
</dbReference>
<evidence type="ECO:0000313" key="4">
    <source>
        <dbReference type="EMBL" id="CCK30870.1"/>
    </source>
</evidence>
<sequence>MASVIPSAPLGTDAAAGLLGLGAATAIGPQRGPAERRFRFELAAHPGSPAQARRLTRARLTGWSVCEDTCDTAALVVSELVTNAIVHTASRHIVCELHDGDDLVRIAVRDQGCAPGEPHPAAQRGDEEHGRGLLLVDAVCHAWGAHEHGPGLLVWAELPRKADTPREDTGPRNDLGWGARPKPGPAGGSDGDDEDGGPA</sequence>
<name>K4RC38_STRDJ</name>